<evidence type="ECO:0000256" key="1">
    <source>
        <dbReference type="ARBA" id="ARBA00004167"/>
    </source>
</evidence>
<dbReference type="SUPFAM" id="SSF51120">
    <property type="entry name" value="beta-Roll"/>
    <property type="match status" value="2"/>
</dbReference>
<dbReference type="GO" id="GO:0045296">
    <property type="term" value="F:cadherin binding"/>
    <property type="evidence" value="ECO:0007669"/>
    <property type="project" value="TreeGrafter"/>
</dbReference>
<evidence type="ECO:0000313" key="10">
    <source>
        <dbReference type="EMBL" id="MBB5714317.1"/>
    </source>
</evidence>
<feature type="region of interest" description="Disordered" evidence="8">
    <location>
        <begin position="514"/>
        <end position="533"/>
    </location>
</feature>
<keyword evidence="5" id="KW-0106">Calcium</keyword>
<keyword evidence="2" id="KW-0812">Transmembrane</keyword>
<dbReference type="Pfam" id="PF17963">
    <property type="entry name" value="Big_9"/>
    <property type="match status" value="2"/>
</dbReference>
<accession>A0A7W9BBV6</accession>
<evidence type="ECO:0000256" key="3">
    <source>
        <dbReference type="ARBA" id="ARBA00022729"/>
    </source>
</evidence>
<dbReference type="PRINTS" id="PR00313">
    <property type="entry name" value="CABNDNGRPT"/>
</dbReference>
<dbReference type="RefSeq" id="WP_184055528.1">
    <property type="nucleotide sequence ID" value="NZ_JACIJK010000003.1"/>
</dbReference>
<organism evidence="10 11">
    <name type="scientific">Sphingomonas aerophila</name>
    <dbReference type="NCBI Taxonomy" id="1344948"/>
    <lineage>
        <taxon>Bacteria</taxon>
        <taxon>Pseudomonadati</taxon>
        <taxon>Pseudomonadota</taxon>
        <taxon>Alphaproteobacteria</taxon>
        <taxon>Sphingomonadales</taxon>
        <taxon>Sphingomonadaceae</taxon>
        <taxon>Sphingomonas</taxon>
    </lineage>
</organism>
<dbReference type="Gene3D" id="2.60.40.3440">
    <property type="match status" value="2"/>
</dbReference>
<dbReference type="GO" id="GO:0016477">
    <property type="term" value="P:cell migration"/>
    <property type="evidence" value="ECO:0007669"/>
    <property type="project" value="TreeGrafter"/>
</dbReference>
<dbReference type="InterPro" id="IPR011049">
    <property type="entry name" value="Serralysin-like_metalloprot_C"/>
</dbReference>
<keyword evidence="4" id="KW-0677">Repeat</keyword>
<dbReference type="GO" id="GO:0005509">
    <property type="term" value="F:calcium ion binding"/>
    <property type="evidence" value="ECO:0007669"/>
    <property type="project" value="InterPro"/>
</dbReference>
<gene>
    <name evidence="10" type="ORF">FHS94_001148</name>
</gene>
<evidence type="ECO:0000256" key="4">
    <source>
        <dbReference type="ARBA" id="ARBA00022737"/>
    </source>
</evidence>
<name>A0A7W9BBV6_9SPHN</name>
<dbReference type="GO" id="GO:0007043">
    <property type="term" value="P:cell-cell junction assembly"/>
    <property type="evidence" value="ECO:0007669"/>
    <property type="project" value="TreeGrafter"/>
</dbReference>
<keyword evidence="7" id="KW-0472">Membrane</keyword>
<dbReference type="Gene3D" id="2.60.40.60">
    <property type="entry name" value="Cadherins"/>
    <property type="match status" value="2"/>
</dbReference>
<dbReference type="GO" id="GO:0008013">
    <property type="term" value="F:beta-catenin binding"/>
    <property type="evidence" value="ECO:0007669"/>
    <property type="project" value="TreeGrafter"/>
</dbReference>
<dbReference type="PROSITE" id="PS50268">
    <property type="entry name" value="CADHERIN_2"/>
    <property type="match status" value="1"/>
</dbReference>
<dbReference type="InterPro" id="IPR015919">
    <property type="entry name" value="Cadherin-like_sf"/>
</dbReference>
<dbReference type="GO" id="GO:0016339">
    <property type="term" value="P:calcium-dependent cell-cell adhesion via plasma membrane cell adhesion molecules"/>
    <property type="evidence" value="ECO:0007669"/>
    <property type="project" value="TreeGrafter"/>
</dbReference>
<dbReference type="PANTHER" id="PTHR24027:SF422">
    <property type="entry name" value="CADHERIN DOMAIN-CONTAINING PROTEIN"/>
    <property type="match status" value="1"/>
</dbReference>
<dbReference type="Gene3D" id="2.150.10.10">
    <property type="entry name" value="Serralysin-like metalloprotease, C-terminal"/>
    <property type="match status" value="1"/>
</dbReference>
<sequence>MTSQAYVERRSETLVNSSVTGRQSEVAVTALASGGFLATWTDASLSGGDASGTSIKGRLFDANGDPLGGEFLVNTATQNNQSDSAVTALASGGFAVTWTDTSGVGGDADATAVKTQLFDANGTRIGTEQLVNTATRFNQELPSITSLASGGYVISWTDGSATAPDAKGNGVRAQIYSAGGAKVGGEFLINSTITNSQLSPALTSLSSGGFVATWVDFSGTGGDASATGIKAQIFSATGGKVGGEFLVNTATNATQDMPTITTLSGGGFVVVWRDLSGQGDTSGAGLKAQIFNDAGVRVGGEFQVNNTTFNTQDMPTVVAMPDGGFTVSWEDNSNVSNDASGFGIKSQMFDATGNRIGSEFLVNTATTGDQQAPALAALKSGSLVYAWTDYSKTGGDVDGGIKMRILQPSPDAITGLSLAPLNLSEAAVENTPIATLAASGALNASYTYQIVNDPTGGAFEIKGNALVVKDSLALDFETSPTVSLTIRVTDTFGGSYQQTFTLQLSDAAIETRYAASEERTGNQTTAGSQSQPNLTSLQDGRYLLAWSDSSGVGGDASSYGVKGQILAANGSKIGSEFLVNAATGNSQDSPAAAGLTSGGFVLTWTDASGTGGDASGTGIKMQLFNASGAKVGAELLVNQSTANAQQTPTVAALSFGGYVVSWSDSSRQGGDTDASAIKAQMFDANGARLGGEFLVNSVTAGIQDAPKVTGLASGGFVISWRDTSAVGGDNNKDGVKAQIYDAVGARVGGEFLVNTETYGKQQQPTISALSSGGFVVAWADASQRGVDTDYFGIKVQVFDGAGTKVGGEALVNTTTAAGQLAPAITTLSSGGFVVSWADYSGAGPEAGTAGIKGQIFTASGAKVGGEFLVNNQLLGAQAEPAIAAGSDGSFAIAWTDYGGQGGDNVGTGISYRLFNPLPDQGGPPPLNALADTVGGTEDQALTIDPGLLIANDTSSSNTPIHLTSVSAPVGGAVALQADGTILFTPGANVSGAASFSYAIEDGSGATATGRVMVNLAPVNDAPTARADQVGVGQNGGSINVATLLGNDTDPDPGDRLALSGIPSTSAAGVLLSITNGTINYAPGVLFRSLAAGESATDSFTYSIVDSNGATSSATVNVTIAGVNDAPFAPTLSNASIDENAQTGTVLGTVTASDPDHGDQLRYSLINNAAGRFAIDAVTGVITYAGGAPLDYEANASHQIGVRVTDNGGLSVDQSFTVALNNLPEPKSYNGDNGANTFTASTNDLWTINGNGGNDILTGNASADSIYGGSGNDVIDGGGGADTMYGGTGNDTFYVDQAGDTVIEAYGEGTDLVYASIDFVMPENVEKLTQTGVANIGATGNSFDNTITGNNGDNAFYGAGGRDLIMGMDGNDTLFGEAGGDYLQGGNGDDVLVGGAGSDELTGGAGADRFVFDSLTVSADRDTVKDFTPGEDLFALDRSVFSALSSLAAGALPNSAFINGPAALTTDQRLVYTKGNGALYYDPDGSGSAAMIQIAVLNTKPDLTAHDFVLI</sequence>
<evidence type="ECO:0000256" key="2">
    <source>
        <dbReference type="ARBA" id="ARBA00022692"/>
    </source>
</evidence>
<evidence type="ECO:0000313" key="11">
    <source>
        <dbReference type="Proteomes" id="UP000546200"/>
    </source>
</evidence>
<dbReference type="InterPro" id="IPR018511">
    <property type="entry name" value="Hemolysin-typ_Ca-bd_CS"/>
</dbReference>
<dbReference type="SUPFAM" id="SSF49313">
    <property type="entry name" value="Cadherin-like"/>
    <property type="match status" value="2"/>
</dbReference>
<dbReference type="InterPro" id="IPR002126">
    <property type="entry name" value="Cadherin-like_dom"/>
</dbReference>
<dbReference type="GO" id="GO:0016342">
    <property type="term" value="C:catenin complex"/>
    <property type="evidence" value="ECO:0007669"/>
    <property type="project" value="TreeGrafter"/>
</dbReference>
<dbReference type="Pfam" id="PF00353">
    <property type="entry name" value="HemolysinCabind"/>
    <property type="match status" value="3"/>
</dbReference>
<dbReference type="PROSITE" id="PS00330">
    <property type="entry name" value="HEMOLYSIN_CALCIUM"/>
    <property type="match status" value="4"/>
</dbReference>
<dbReference type="GO" id="GO:0005912">
    <property type="term" value="C:adherens junction"/>
    <property type="evidence" value="ECO:0007669"/>
    <property type="project" value="TreeGrafter"/>
</dbReference>
<feature type="compositionally biased region" description="Polar residues" evidence="8">
    <location>
        <begin position="521"/>
        <end position="533"/>
    </location>
</feature>
<dbReference type="InterPro" id="IPR001343">
    <property type="entry name" value="Hemolysn_Ca-bd"/>
</dbReference>
<dbReference type="Proteomes" id="UP000546200">
    <property type="component" value="Unassembled WGS sequence"/>
</dbReference>
<comment type="caution">
    <text evidence="10">The sequence shown here is derived from an EMBL/GenBank/DDBJ whole genome shotgun (WGS) entry which is preliminary data.</text>
</comment>
<comment type="subcellular location">
    <subcellularLocation>
        <location evidence="1">Membrane</location>
        <topology evidence="1">Single-pass membrane protein</topology>
    </subcellularLocation>
</comment>
<keyword evidence="11" id="KW-1185">Reference proteome</keyword>
<dbReference type="NCBIfam" id="TIGR01965">
    <property type="entry name" value="VCBS_repeat"/>
    <property type="match status" value="1"/>
</dbReference>
<dbReference type="GO" id="GO:0000902">
    <property type="term" value="P:cell morphogenesis"/>
    <property type="evidence" value="ECO:0007669"/>
    <property type="project" value="TreeGrafter"/>
</dbReference>
<dbReference type="EMBL" id="JACIJK010000003">
    <property type="protein sequence ID" value="MBB5714317.1"/>
    <property type="molecule type" value="Genomic_DNA"/>
</dbReference>
<protein>
    <submittedName>
        <fullName evidence="10">VCBS repeat-containing protein</fullName>
    </submittedName>
</protein>
<dbReference type="GO" id="GO:0044331">
    <property type="term" value="P:cell-cell adhesion mediated by cadherin"/>
    <property type="evidence" value="ECO:0007669"/>
    <property type="project" value="TreeGrafter"/>
</dbReference>
<dbReference type="Pfam" id="PF00028">
    <property type="entry name" value="Cadherin"/>
    <property type="match status" value="1"/>
</dbReference>
<dbReference type="NCBIfam" id="NF012211">
    <property type="entry name" value="tand_rpt_95"/>
    <property type="match status" value="2"/>
</dbReference>
<dbReference type="InterPro" id="IPR039808">
    <property type="entry name" value="Cadherin"/>
</dbReference>
<dbReference type="GO" id="GO:0034332">
    <property type="term" value="P:adherens junction organization"/>
    <property type="evidence" value="ECO:0007669"/>
    <property type="project" value="TreeGrafter"/>
</dbReference>
<keyword evidence="6" id="KW-1133">Transmembrane helix</keyword>
<dbReference type="GO" id="GO:0007156">
    <property type="term" value="P:homophilic cell adhesion via plasma membrane adhesion molecules"/>
    <property type="evidence" value="ECO:0007669"/>
    <property type="project" value="InterPro"/>
</dbReference>
<evidence type="ECO:0000256" key="8">
    <source>
        <dbReference type="SAM" id="MobiDB-lite"/>
    </source>
</evidence>
<dbReference type="PANTHER" id="PTHR24027">
    <property type="entry name" value="CADHERIN-23"/>
    <property type="match status" value="1"/>
</dbReference>
<dbReference type="SMART" id="SM00112">
    <property type="entry name" value="CA"/>
    <property type="match status" value="2"/>
</dbReference>
<feature type="domain" description="Cadherin" evidence="9">
    <location>
        <begin position="1128"/>
        <end position="1227"/>
    </location>
</feature>
<reference evidence="10 11" key="1">
    <citation type="submission" date="2020-08" db="EMBL/GenBank/DDBJ databases">
        <title>Genomic Encyclopedia of Type Strains, Phase IV (KMG-IV): sequencing the most valuable type-strain genomes for metagenomic binning, comparative biology and taxonomic classification.</title>
        <authorList>
            <person name="Goeker M."/>
        </authorList>
    </citation>
    <scope>NUCLEOTIDE SEQUENCE [LARGE SCALE GENOMIC DNA]</scope>
    <source>
        <strain evidence="10 11">DSM 100044</strain>
    </source>
</reference>
<evidence type="ECO:0000256" key="7">
    <source>
        <dbReference type="ARBA" id="ARBA00023136"/>
    </source>
</evidence>
<dbReference type="CDD" id="cd11304">
    <property type="entry name" value="Cadherin_repeat"/>
    <property type="match status" value="2"/>
</dbReference>
<keyword evidence="3" id="KW-0732">Signal</keyword>
<evidence type="ECO:0000259" key="9">
    <source>
        <dbReference type="PROSITE" id="PS50268"/>
    </source>
</evidence>
<evidence type="ECO:0000256" key="6">
    <source>
        <dbReference type="ARBA" id="ARBA00022989"/>
    </source>
</evidence>
<proteinExistence type="predicted"/>
<dbReference type="InterPro" id="IPR010221">
    <property type="entry name" value="VCBS_dom"/>
</dbReference>
<evidence type="ECO:0000256" key="5">
    <source>
        <dbReference type="ARBA" id="ARBA00022837"/>
    </source>
</evidence>